<dbReference type="SUPFAM" id="SSF54995">
    <property type="entry name" value="Ribosomal protein S6"/>
    <property type="match status" value="1"/>
</dbReference>
<keyword evidence="4" id="KW-0687">Ribonucleoprotein</keyword>
<dbReference type="PATRIC" id="fig|525284.18.peg.1140"/>
<dbReference type="AlphaFoldDB" id="E3D771"/>
<dbReference type="GO" id="GO:0006412">
    <property type="term" value="P:translation"/>
    <property type="evidence" value="ECO:0007669"/>
    <property type="project" value="UniProtKB-UniRule"/>
</dbReference>
<dbReference type="OrthoDB" id="9812702at2"/>
<evidence type="ECO:0000256" key="4">
    <source>
        <dbReference type="HAMAP-Rule" id="MF_00360"/>
    </source>
</evidence>
<dbReference type="PANTHER" id="PTHR21011">
    <property type="entry name" value="MITOCHONDRIAL 28S RIBOSOMAL PROTEIN S6"/>
    <property type="match status" value="1"/>
</dbReference>
<evidence type="ECO:0000256" key="1">
    <source>
        <dbReference type="ARBA" id="ARBA00009512"/>
    </source>
</evidence>
<comment type="similarity">
    <text evidence="1 4">Belongs to the bacterial ribosomal protein bS6 family.</text>
</comment>
<dbReference type="GO" id="GO:0005840">
    <property type="term" value="C:ribosome"/>
    <property type="evidence" value="ECO:0007669"/>
    <property type="project" value="UniProtKB-KW"/>
</dbReference>
<dbReference type="KEGG" id="gvg:HMPREF0421_21159"/>
<dbReference type="InterPro" id="IPR020814">
    <property type="entry name" value="Ribosomal_S6_plastid/chlpt"/>
</dbReference>
<dbReference type="InterPro" id="IPR035980">
    <property type="entry name" value="Ribosomal_bS6_sf"/>
</dbReference>
<dbReference type="GO" id="GO:0003735">
    <property type="term" value="F:structural constituent of ribosome"/>
    <property type="evidence" value="ECO:0007669"/>
    <property type="project" value="InterPro"/>
</dbReference>
<dbReference type="Pfam" id="PF01250">
    <property type="entry name" value="Ribosomal_S6"/>
    <property type="match status" value="1"/>
</dbReference>
<dbReference type="CDD" id="cd00473">
    <property type="entry name" value="bS6"/>
    <property type="match status" value="1"/>
</dbReference>
<proteinExistence type="inferred from homology"/>
<evidence type="ECO:0000313" key="5">
    <source>
        <dbReference type="EMBL" id="ADP39241.1"/>
    </source>
</evidence>
<dbReference type="NCBIfam" id="TIGR00166">
    <property type="entry name" value="S6"/>
    <property type="match status" value="1"/>
</dbReference>
<dbReference type="HAMAP" id="MF_00360">
    <property type="entry name" value="Ribosomal_bS6"/>
    <property type="match status" value="1"/>
</dbReference>
<dbReference type="Proteomes" id="UP000001453">
    <property type="component" value="Chromosome"/>
</dbReference>
<evidence type="ECO:0000256" key="2">
    <source>
        <dbReference type="ARBA" id="ARBA00035104"/>
    </source>
</evidence>
<protein>
    <recommendedName>
        <fullName evidence="3 4">Small ribosomal subunit protein bS6</fullName>
    </recommendedName>
</protein>
<accession>E3D771</accession>
<reference evidence="5 6" key="1">
    <citation type="journal article" date="2010" name="PLoS ONE">
        <title>Comparative genomics of Gardnerella vaginalis strains reveals substantial differences in metabolic and virulence potential.</title>
        <authorList>
            <person name="Yeoman C.J."/>
            <person name="Yildirim S."/>
            <person name="Thomas S.M."/>
            <person name="Durkin A.S."/>
            <person name="Torralba M."/>
            <person name="Sutton G."/>
            <person name="Buhay C.J."/>
            <person name="Ding Y."/>
            <person name="Dugan-Rocha S.P."/>
            <person name="Muzny D.M."/>
            <person name="Qin X."/>
            <person name="Gibbs R.A."/>
            <person name="Leigh S.R."/>
            <person name="Stumpf R."/>
            <person name="White B.A."/>
            <person name="Highlander S.K."/>
            <person name="Nelson K.E."/>
            <person name="Wilson B.A."/>
        </authorList>
    </citation>
    <scope>NUCLEOTIDE SEQUENCE [LARGE SCALE GENOMIC DNA]</scope>
    <source>
        <strain evidence="6">ATCC 14019 / 317</strain>
    </source>
</reference>
<dbReference type="EMBL" id="CP002104">
    <property type="protein sequence ID" value="ADP39241.1"/>
    <property type="molecule type" value="Genomic_DNA"/>
</dbReference>
<gene>
    <name evidence="4 5" type="primary">rpsF</name>
    <name evidence="5" type="ordered locus">HMPREF0421_21159</name>
</gene>
<dbReference type="InterPro" id="IPR014717">
    <property type="entry name" value="Transl_elong_EF1B/ribsomal_bS6"/>
</dbReference>
<evidence type="ECO:0000256" key="3">
    <source>
        <dbReference type="ARBA" id="ARBA00035294"/>
    </source>
</evidence>
<keyword evidence="4" id="KW-0694">RNA-binding</keyword>
<dbReference type="GO" id="GO:1990904">
    <property type="term" value="C:ribonucleoprotein complex"/>
    <property type="evidence" value="ECO:0007669"/>
    <property type="project" value="UniProtKB-KW"/>
</dbReference>
<evidence type="ECO:0000313" key="6">
    <source>
        <dbReference type="Proteomes" id="UP000001453"/>
    </source>
</evidence>
<keyword evidence="4 5" id="KW-0689">Ribosomal protein</keyword>
<dbReference type="Gene3D" id="3.30.70.60">
    <property type="match status" value="1"/>
</dbReference>
<organism evidence="5 6">
    <name type="scientific">Gardnerella vaginalis (strain ATCC 14019 / 317)</name>
    <dbReference type="NCBI Taxonomy" id="525284"/>
    <lineage>
        <taxon>Bacteria</taxon>
        <taxon>Bacillati</taxon>
        <taxon>Actinomycetota</taxon>
        <taxon>Actinomycetes</taxon>
        <taxon>Bifidobacteriales</taxon>
        <taxon>Bifidobacteriaceae</taxon>
        <taxon>Gardnerella</taxon>
    </lineage>
</organism>
<name>E3D771_GARV3</name>
<dbReference type="GO" id="GO:0070181">
    <property type="term" value="F:small ribosomal subunit rRNA binding"/>
    <property type="evidence" value="ECO:0007669"/>
    <property type="project" value="TreeGrafter"/>
</dbReference>
<sequence>MQKILRNNLICERFANTLLLWKFHSRIVRRRWVMSAHKYELMFIADPELDERGLKKLTEQYLELVTKEGGSVDGTDYWGRRKLAYEIDGKTEGNYVVVNYTAEPALSDELDRVLNLNESVVRTKILRKDAK</sequence>
<keyword evidence="4" id="KW-0699">rRNA-binding</keyword>
<dbReference type="HOGENOM" id="CLU_113441_5_3_11"/>
<comment type="function">
    <text evidence="2 4">Binds together with bS18 to 16S ribosomal RNA.</text>
</comment>
<dbReference type="InterPro" id="IPR000529">
    <property type="entry name" value="Ribosomal_bS6"/>
</dbReference>
<dbReference type="PANTHER" id="PTHR21011:SF1">
    <property type="entry name" value="SMALL RIBOSOMAL SUBUNIT PROTEIN BS6M"/>
    <property type="match status" value="1"/>
</dbReference>
<dbReference type="GO" id="GO:0005737">
    <property type="term" value="C:cytoplasm"/>
    <property type="evidence" value="ECO:0007669"/>
    <property type="project" value="UniProtKB-ARBA"/>
</dbReference>